<dbReference type="SUPFAM" id="SSF81324">
    <property type="entry name" value="Voltage-gated potassium channels"/>
    <property type="match status" value="1"/>
</dbReference>
<keyword evidence="4" id="KW-0406">Ion transport</keyword>
<evidence type="ECO:0000313" key="5">
    <source>
        <dbReference type="Proteomes" id="UP000068167"/>
    </source>
</evidence>
<dbReference type="EMBL" id="CP011339">
    <property type="protein sequence ID" value="AKV65813.1"/>
    <property type="molecule type" value="Genomic_DNA"/>
</dbReference>
<dbReference type="PROSITE" id="PS51202">
    <property type="entry name" value="RCK_C"/>
    <property type="match status" value="1"/>
</dbReference>
<dbReference type="Gene3D" id="1.10.287.70">
    <property type="match status" value="1"/>
</dbReference>
<feature type="transmembrane region" description="Helical" evidence="1">
    <location>
        <begin position="294"/>
        <end position="313"/>
    </location>
</feature>
<dbReference type="PROSITE" id="PS51201">
    <property type="entry name" value="RCK_N"/>
    <property type="match status" value="1"/>
</dbReference>
<keyword evidence="1" id="KW-0472">Membrane</keyword>
<dbReference type="SUPFAM" id="SSF51735">
    <property type="entry name" value="NAD(P)-binding Rossmann-fold domains"/>
    <property type="match status" value="2"/>
</dbReference>
<dbReference type="GO" id="GO:0008324">
    <property type="term" value="F:monoatomic cation transmembrane transporter activity"/>
    <property type="evidence" value="ECO:0007669"/>
    <property type="project" value="InterPro"/>
</dbReference>
<protein>
    <submittedName>
        <fullName evidence="4">Potassium channel protein</fullName>
    </submittedName>
</protein>
<gene>
    <name evidence="4" type="ORF">VL20_598</name>
</gene>
<evidence type="ECO:0000259" key="3">
    <source>
        <dbReference type="PROSITE" id="PS51202"/>
    </source>
</evidence>
<dbReference type="PATRIC" id="fig|1638788.3.peg.601"/>
<keyword evidence="4" id="KW-0813">Transport</keyword>
<keyword evidence="5" id="KW-1185">Reference proteome</keyword>
<keyword evidence="1" id="KW-1133">Transmembrane helix</keyword>
<dbReference type="PANTHER" id="PTHR43833:SF11">
    <property type="entry name" value="VOLTAGE-GATED POTASSIUM CHANNEL KCH"/>
    <property type="match status" value="1"/>
</dbReference>
<dbReference type="KEGG" id="mpk:VL20_598"/>
<organism evidence="4 5">
    <name type="scientific">Microcystis panniformis FACHB-1757</name>
    <dbReference type="NCBI Taxonomy" id="1638788"/>
    <lineage>
        <taxon>Bacteria</taxon>
        <taxon>Bacillati</taxon>
        <taxon>Cyanobacteriota</taxon>
        <taxon>Cyanophyceae</taxon>
        <taxon>Oscillatoriophycideae</taxon>
        <taxon>Chroococcales</taxon>
        <taxon>Microcystaceae</taxon>
        <taxon>Microcystis</taxon>
    </lineage>
</organism>
<dbReference type="InterPro" id="IPR003148">
    <property type="entry name" value="RCK_N"/>
</dbReference>
<feature type="domain" description="RCK C-terminal" evidence="3">
    <location>
        <begin position="533"/>
        <end position="616"/>
    </location>
</feature>
<dbReference type="PANTHER" id="PTHR43833">
    <property type="entry name" value="POTASSIUM CHANNEL PROTEIN 2-RELATED-RELATED"/>
    <property type="match status" value="1"/>
</dbReference>
<dbReference type="InterPro" id="IPR050721">
    <property type="entry name" value="Trk_Ktr_HKT_K-transport"/>
</dbReference>
<feature type="domain" description="RCK N-terminal" evidence="2">
    <location>
        <begin position="37"/>
        <end position="157"/>
    </location>
</feature>
<dbReference type="Proteomes" id="UP000068167">
    <property type="component" value="Chromosome"/>
</dbReference>
<reference evidence="4 5" key="1">
    <citation type="journal article" date="2016" name="Stand. Genomic Sci.">
        <title>Complete genome sequence and genomic characterization of Microcystis panniformis FACHB 1757 by third-generation sequencing.</title>
        <authorList>
            <person name="Zhang J.Y."/>
            <person name="Guan R."/>
            <person name="Zhang H.J."/>
            <person name="Li H."/>
            <person name="Xiao P."/>
            <person name="Yu G.L."/>
            <person name="Du L."/>
            <person name="Cao D.M."/>
            <person name="Zhu B.C."/>
            <person name="Li R.H."/>
            <person name="Lu Z.H."/>
        </authorList>
    </citation>
    <scope>NUCLEOTIDE SEQUENCE [LARGE SCALE GENOMIC DNA]</scope>
    <source>
        <strain evidence="4 5">FACHB-1757</strain>
    </source>
</reference>
<dbReference type="Gene3D" id="3.40.50.720">
    <property type="entry name" value="NAD(P)-binding Rossmann-like Domain"/>
    <property type="match status" value="2"/>
</dbReference>
<sequence length="695" mass="77696">MGLKGDQKFEKAFYFLRQAESMNQESLSFVHGNVKLADRFLVCGLGSLGQHCVKSLKEFGVSVVGIELIQPPSWEINDFPDLLEEIIIGDCRQKNILARAGIDRCRAALIVTSDERINATTALIIRQLNPHTRLVVRSSKDNLNQLLKERLGNFIAYEPTQLPANAFALATLGTETLGFLHLDGQKLRIIQRQISPEDGLLDRFLGDLNTPTRRLLAHTAPDEPLRAGFYQWSPTTTIRAGDTITTIETTYQNIDATRQKPSNSRQKLRHFWQKLGKETQQFWQLSFQQQIHRVAFLSVFIIILLVIIGTFLFHLYAPRASFISALSGTAILLLGGYGDVFGASNPEDLNAVPWWMQLFSLFLTLAGTAFIGVLYAILTETLLSSRFQFIPNRPPVPQQNHIVIVGLGRVGKEVANLLLEMQQAIVGVSLNRDFDATILPKMPLMTGNIEESLKNVNLDRAKSIAIVTDDEILNLEVALTTRKLNPQSYLVIRTTDDNLSQQLSQILPQSHILGTNTVAAEAFTGAAFGENIIYLFRWAQKTILVTEYEIEAGDTLNGSSLGDIAYGYRVVPILHQRERQAPKLMPEDYLNLRIGDRIVVLATINGLRRVEQGRRTPKTWRVRVEKAFNRNIAAEAPTVISRFSNCPLKTASDLMENLPATLGAPLYEQQAIRLVSELKKIQVQALAIPINPKSS</sequence>
<dbReference type="Pfam" id="PF02254">
    <property type="entry name" value="TrkA_N"/>
    <property type="match status" value="2"/>
</dbReference>
<dbReference type="InterPro" id="IPR006037">
    <property type="entry name" value="RCK_C"/>
</dbReference>
<dbReference type="AlphaFoldDB" id="A0A0K1RVM3"/>
<feature type="transmembrane region" description="Helical" evidence="1">
    <location>
        <begin position="358"/>
        <end position="378"/>
    </location>
</feature>
<keyword evidence="4" id="KW-0407">Ion channel</keyword>
<feature type="transmembrane region" description="Helical" evidence="1">
    <location>
        <begin position="320"/>
        <end position="338"/>
    </location>
</feature>
<dbReference type="InterPro" id="IPR036291">
    <property type="entry name" value="NAD(P)-bd_dom_sf"/>
</dbReference>
<name>A0A0K1RVM3_9CHRO</name>
<evidence type="ECO:0000313" key="4">
    <source>
        <dbReference type="EMBL" id="AKV65813.1"/>
    </source>
</evidence>
<evidence type="ECO:0000259" key="2">
    <source>
        <dbReference type="PROSITE" id="PS51201"/>
    </source>
</evidence>
<accession>A0A0K1RVM3</accession>
<proteinExistence type="predicted"/>
<dbReference type="GO" id="GO:0006813">
    <property type="term" value="P:potassium ion transport"/>
    <property type="evidence" value="ECO:0007669"/>
    <property type="project" value="InterPro"/>
</dbReference>
<keyword evidence="1" id="KW-0812">Transmembrane</keyword>
<evidence type="ECO:0000256" key="1">
    <source>
        <dbReference type="SAM" id="Phobius"/>
    </source>
</evidence>